<feature type="domain" description="Carboxylesterase type B" evidence="4">
    <location>
        <begin position="4"/>
        <end position="309"/>
    </location>
</feature>
<dbReference type="Pfam" id="PF00135">
    <property type="entry name" value="COesterase"/>
    <property type="match status" value="1"/>
</dbReference>
<evidence type="ECO:0000313" key="6">
    <source>
        <dbReference type="Proteomes" id="UP001589810"/>
    </source>
</evidence>
<dbReference type="EC" id="3.1.1.-" evidence="3"/>
<proteinExistence type="inferred from homology"/>
<organism evidence="5 6">
    <name type="scientific">Kutzneria chonburiensis</name>
    <dbReference type="NCBI Taxonomy" id="1483604"/>
    <lineage>
        <taxon>Bacteria</taxon>
        <taxon>Bacillati</taxon>
        <taxon>Actinomycetota</taxon>
        <taxon>Actinomycetes</taxon>
        <taxon>Pseudonocardiales</taxon>
        <taxon>Pseudonocardiaceae</taxon>
        <taxon>Kutzneria</taxon>
    </lineage>
</organism>
<dbReference type="RefSeq" id="WP_273943142.1">
    <property type="nucleotide sequence ID" value="NZ_CP097263.1"/>
</dbReference>
<dbReference type="PANTHER" id="PTHR43142:SF1">
    <property type="entry name" value="CARBOXYLIC ESTER HYDROLASE"/>
    <property type="match status" value="1"/>
</dbReference>
<dbReference type="SUPFAM" id="SSF53474">
    <property type="entry name" value="alpha/beta-Hydrolases"/>
    <property type="match status" value="1"/>
</dbReference>
<dbReference type="InterPro" id="IPR019826">
    <property type="entry name" value="Carboxylesterase_B_AS"/>
</dbReference>
<comment type="similarity">
    <text evidence="1 3">Belongs to the type-B carboxylesterase/lipase family.</text>
</comment>
<name>A0ABV6MQG2_9PSEU</name>
<keyword evidence="2 3" id="KW-0378">Hydrolase</keyword>
<evidence type="ECO:0000256" key="2">
    <source>
        <dbReference type="ARBA" id="ARBA00022801"/>
    </source>
</evidence>
<dbReference type="Proteomes" id="UP001589810">
    <property type="component" value="Unassembled WGS sequence"/>
</dbReference>
<evidence type="ECO:0000259" key="4">
    <source>
        <dbReference type="Pfam" id="PF00135"/>
    </source>
</evidence>
<dbReference type="Gene3D" id="3.40.50.1820">
    <property type="entry name" value="alpha/beta hydrolase"/>
    <property type="match status" value="1"/>
</dbReference>
<evidence type="ECO:0000256" key="3">
    <source>
        <dbReference type="RuleBase" id="RU361235"/>
    </source>
</evidence>
<dbReference type="InterPro" id="IPR002018">
    <property type="entry name" value="CarbesteraseB"/>
</dbReference>
<reference evidence="5 6" key="1">
    <citation type="submission" date="2024-09" db="EMBL/GenBank/DDBJ databases">
        <authorList>
            <person name="Sun Q."/>
            <person name="Mori K."/>
        </authorList>
    </citation>
    <scope>NUCLEOTIDE SEQUENCE [LARGE SCALE GENOMIC DNA]</scope>
    <source>
        <strain evidence="5 6">TBRC 1432</strain>
    </source>
</reference>
<dbReference type="InterPro" id="IPR029058">
    <property type="entry name" value="AB_hydrolase_fold"/>
</dbReference>
<accession>A0ABV6MQG2</accession>
<dbReference type="PANTHER" id="PTHR43142">
    <property type="entry name" value="CARBOXYLIC ESTER HYDROLASE"/>
    <property type="match status" value="1"/>
</dbReference>
<evidence type="ECO:0000256" key="1">
    <source>
        <dbReference type="ARBA" id="ARBA00005964"/>
    </source>
</evidence>
<dbReference type="EMBL" id="JBHLUD010000003">
    <property type="protein sequence ID" value="MFC0542066.1"/>
    <property type="molecule type" value="Genomic_DNA"/>
</dbReference>
<keyword evidence="6" id="KW-1185">Reference proteome</keyword>
<evidence type="ECO:0000313" key="5">
    <source>
        <dbReference type="EMBL" id="MFC0542066.1"/>
    </source>
</evidence>
<gene>
    <name evidence="5" type="ORF">ACFFH7_11280</name>
</gene>
<sequence>MTQHVVSVAGGQVGGARTADGVLSFRGIPYALAPTGLGRFQAPQPPRAWDGVRDATAFGPIPPQPDTPFPGIPTWRPGDGDDILTVDVARPEQPNTGLPVLVWIYGGSYTNGCADMYDPAALVRAGLVVVTFNYRVGFDGFGHVPGAPDNRGLLDQIAALEWVRDNISAFGGDPGNVTVAGQSSGGGSVVTLAAMPAADGLFRRGIAHSVPSEYFAPSMAEVFGRQVAEAAGVPYDIDALANTDPARMIDAANAVLGSYRDKPGLRRQVPTLFSPVVDGDMLPTTPLDAVGNVDLLLCHTIDEFRLFSVTGGVPAVSTDAELAALAADVGLTPNDLAHFKATAPGASVPDLHAMLLTDFFFGEYAIRLAEAAGGRAFLARFAWRSPAFGGALGACHAADLPFTFGDLKPGGPFQDLLIGGTATAEDWALAGRMVDAWASFAANGDPGWPPVTAASTPVRIWDRTDRLITDPGPAVGRRAVWAGVDYPPVELLSPAAP</sequence>
<dbReference type="PROSITE" id="PS00122">
    <property type="entry name" value="CARBOXYLESTERASE_B_1"/>
    <property type="match status" value="1"/>
</dbReference>
<comment type="caution">
    <text evidence="5">The sequence shown here is derived from an EMBL/GenBank/DDBJ whole genome shotgun (WGS) entry which is preliminary data.</text>
</comment>
<protein>
    <recommendedName>
        <fullName evidence="3">Carboxylic ester hydrolase</fullName>
        <ecNumber evidence="3">3.1.1.-</ecNumber>
    </recommendedName>
</protein>